<reference evidence="1" key="1">
    <citation type="journal article" date="2015" name="Nature">
        <title>Complex archaea that bridge the gap between prokaryotes and eukaryotes.</title>
        <authorList>
            <person name="Spang A."/>
            <person name="Saw J.H."/>
            <person name="Jorgensen S.L."/>
            <person name="Zaremba-Niedzwiedzka K."/>
            <person name="Martijn J."/>
            <person name="Lind A.E."/>
            <person name="van Eijk R."/>
            <person name="Schleper C."/>
            <person name="Guy L."/>
            <person name="Ettema T.J."/>
        </authorList>
    </citation>
    <scope>NUCLEOTIDE SEQUENCE</scope>
</reference>
<proteinExistence type="predicted"/>
<dbReference type="AlphaFoldDB" id="A0A0F8Z8Q8"/>
<organism evidence="1">
    <name type="scientific">marine sediment metagenome</name>
    <dbReference type="NCBI Taxonomy" id="412755"/>
    <lineage>
        <taxon>unclassified sequences</taxon>
        <taxon>metagenomes</taxon>
        <taxon>ecological metagenomes</taxon>
    </lineage>
</organism>
<comment type="caution">
    <text evidence="1">The sequence shown here is derived from an EMBL/GenBank/DDBJ whole genome shotgun (WGS) entry which is preliminary data.</text>
</comment>
<sequence length="83" mass="9239">MTLIVQRSSFGTDADYVSKRGLVSRFADLFAADNPKRCRDCKRTQATGLKMLCPQDGFGGRHTYVGGFNRAEFLRDCGIKEGE</sequence>
<dbReference type="EMBL" id="LAZR01049209">
    <property type="protein sequence ID" value="KKK90172.1"/>
    <property type="molecule type" value="Genomic_DNA"/>
</dbReference>
<name>A0A0F8Z8Q8_9ZZZZ</name>
<gene>
    <name evidence="1" type="ORF">LCGC14_2725750</name>
</gene>
<protein>
    <submittedName>
        <fullName evidence="1">Uncharacterized protein</fullName>
    </submittedName>
</protein>
<evidence type="ECO:0000313" key="1">
    <source>
        <dbReference type="EMBL" id="KKK90172.1"/>
    </source>
</evidence>
<accession>A0A0F8Z8Q8</accession>